<feature type="coiled-coil region" evidence="8">
    <location>
        <begin position="165"/>
        <end position="192"/>
    </location>
</feature>
<keyword evidence="4" id="KW-0963">Cytoplasm</keyword>
<feature type="region of interest" description="Disordered" evidence="9">
    <location>
        <begin position="626"/>
        <end position="725"/>
    </location>
</feature>
<dbReference type="PANTHER" id="PTHR19321:SF41">
    <property type="entry name" value="FASCETTO-RELATED"/>
    <property type="match status" value="1"/>
</dbReference>
<dbReference type="PANTHER" id="PTHR19321">
    <property type="entry name" value="PROTEIN REGULATOR OF CYTOKINESIS 1 PRC1-RELATED"/>
    <property type="match status" value="1"/>
</dbReference>
<dbReference type="Pfam" id="PF03999">
    <property type="entry name" value="MAP65_ASE1"/>
    <property type="match status" value="1"/>
</dbReference>
<evidence type="ECO:0000313" key="10">
    <source>
        <dbReference type="EMBL" id="KAH7331453.1"/>
    </source>
</evidence>
<dbReference type="AlphaFoldDB" id="A0A8T2SHV4"/>
<feature type="compositionally biased region" description="Polar residues" evidence="9">
    <location>
        <begin position="529"/>
        <end position="538"/>
    </location>
</feature>
<dbReference type="GO" id="GO:0005819">
    <property type="term" value="C:spindle"/>
    <property type="evidence" value="ECO:0007669"/>
    <property type="project" value="TreeGrafter"/>
</dbReference>
<feature type="compositionally biased region" description="Polar residues" evidence="9">
    <location>
        <begin position="659"/>
        <end position="680"/>
    </location>
</feature>
<dbReference type="GO" id="GO:0000226">
    <property type="term" value="P:microtubule cytoskeleton organization"/>
    <property type="evidence" value="ECO:0007669"/>
    <property type="project" value="InterPro"/>
</dbReference>
<comment type="caution">
    <text evidence="10">The sequence shown here is derived from an EMBL/GenBank/DDBJ whole genome shotgun (WGS) entry which is preliminary data.</text>
</comment>
<protein>
    <submittedName>
        <fullName evidence="10">Uncharacterized protein</fullName>
    </submittedName>
</protein>
<evidence type="ECO:0000256" key="2">
    <source>
        <dbReference type="ARBA" id="ARBA00004496"/>
    </source>
</evidence>
<evidence type="ECO:0000256" key="9">
    <source>
        <dbReference type="SAM" id="MobiDB-lite"/>
    </source>
</evidence>
<organism evidence="10 11">
    <name type="scientific">Ceratopteris richardii</name>
    <name type="common">Triangle waterfern</name>
    <dbReference type="NCBI Taxonomy" id="49495"/>
    <lineage>
        <taxon>Eukaryota</taxon>
        <taxon>Viridiplantae</taxon>
        <taxon>Streptophyta</taxon>
        <taxon>Embryophyta</taxon>
        <taxon>Tracheophyta</taxon>
        <taxon>Polypodiopsida</taxon>
        <taxon>Polypodiidae</taxon>
        <taxon>Polypodiales</taxon>
        <taxon>Pteridineae</taxon>
        <taxon>Pteridaceae</taxon>
        <taxon>Parkerioideae</taxon>
        <taxon>Ceratopteris</taxon>
    </lineage>
</organism>
<dbReference type="InterPro" id="IPR007145">
    <property type="entry name" value="MAP65_Ase1_PRC1"/>
</dbReference>
<keyword evidence="11" id="KW-1185">Reference proteome</keyword>
<comment type="subcellular location">
    <subcellularLocation>
        <location evidence="2">Cytoplasm</location>
    </subcellularLocation>
    <subcellularLocation>
        <location evidence="1">Nucleus</location>
    </subcellularLocation>
</comment>
<evidence type="ECO:0000256" key="3">
    <source>
        <dbReference type="ARBA" id="ARBA00006187"/>
    </source>
</evidence>
<evidence type="ECO:0000313" key="11">
    <source>
        <dbReference type="Proteomes" id="UP000825935"/>
    </source>
</evidence>
<dbReference type="GO" id="GO:0005634">
    <property type="term" value="C:nucleus"/>
    <property type="evidence" value="ECO:0007669"/>
    <property type="project" value="UniProtKB-SubCell"/>
</dbReference>
<keyword evidence="6" id="KW-0493">Microtubule</keyword>
<dbReference type="OrthoDB" id="1918558at2759"/>
<dbReference type="Gene3D" id="1.20.58.1520">
    <property type="match status" value="1"/>
</dbReference>
<dbReference type="GO" id="GO:0008017">
    <property type="term" value="F:microtubule binding"/>
    <property type="evidence" value="ECO:0007669"/>
    <property type="project" value="InterPro"/>
</dbReference>
<sequence>MLSFSRSNCSHMATASGRRQLSEVETTCGLLLNELQSIWDEVGETDEERDHMLLELEQECLEVYRRKVDKANRSRASLHQMLADMHSEVVAFATALGERPPMTQLEKRGNTLKEQLSQLKPILEDLKKRRDERVHAFQDIRTQIQRIQCEISGSVESTEVSISEQDLTQRKLEELQSQLETLQKEKNDRLYKVIDYVDIVHDLCAVLACDFYTIIRDVHPSLEDSTGSQVKSISNETIGRLENTIQSLREEKRRRMQKIQDLGASLLELWNLMDTPQKEQQEFQHVTCNIAAEEHEVFAEGALSLHVLDLAEGEVERLENLKVSKMKELVLKKRTELEEICRKAHIIPEACMALDSTIATMESGMVDPAELLANIEEQIGSVKEEAFSRKDIMDRIEKWMAACEEENWLEEYNKDENRYSATRGAHLNLKRAERARATVNKIPAMVESLILRTASWEEEQGKPFLYDGVRFLSTLEEYNILRMEKEEERRRQRDQKRLQEQLMNEQETLFGTKPSPNGRTPLKRGVTGSRLNGSSTPASRRVSLGGAMLHQESAAVMRLNFTPVRNERVIGNMLPQESPAVRRVSVITPAKSGVTPISTNKESRTKTAHTPASVNRVLLPSEEDDAALQGSHHMKHTSAPVLSYESDSQSAMHRVPLSPVSSTRPNTNTEGQTTPNTGFKTVSPLGKSPLSRAANSELDAENTVPPREASLQQQRSINNQQSPSQFVIPYLKPQEYSFEEKRLAFMYHHQQTNNVSGLTDCR</sequence>
<keyword evidence="7" id="KW-0539">Nucleus</keyword>
<dbReference type="GO" id="GO:0005874">
    <property type="term" value="C:microtubule"/>
    <property type="evidence" value="ECO:0007669"/>
    <property type="project" value="UniProtKB-KW"/>
</dbReference>
<evidence type="ECO:0000256" key="1">
    <source>
        <dbReference type="ARBA" id="ARBA00004123"/>
    </source>
</evidence>
<gene>
    <name evidence="10" type="ORF">KP509_20G034400</name>
</gene>
<dbReference type="GO" id="GO:0005737">
    <property type="term" value="C:cytoplasm"/>
    <property type="evidence" value="ECO:0007669"/>
    <property type="project" value="UniProtKB-SubCell"/>
</dbReference>
<accession>A0A8T2SHV4</accession>
<evidence type="ECO:0000256" key="6">
    <source>
        <dbReference type="ARBA" id="ARBA00022701"/>
    </source>
</evidence>
<keyword evidence="5" id="KW-0597">Phosphoprotein</keyword>
<name>A0A8T2SHV4_CERRI</name>
<evidence type="ECO:0000256" key="5">
    <source>
        <dbReference type="ARBA" id="ARBA00022553"/>
    </source>
</evidence>
<dbReference type="OMA" id="NTCEERT"/>
<evidence type="ECO:0000256" key="4">
    <source>
        <dbReference type="ARBA" id="ARBA00022490"/>
    </source>
</evidence>
<reference evidence="10" key="1">
    <citation type="submission" date="2021-08" db="EMBL/GenBank/DDBJ databases">
        <title>WGS assembly of Ceratopteris richardii.</title>
        <authorList>
            <person name="Marchant D.B."/>
            <person name="Chen G."/>
            <person name="Jenkins J."/>
            <person name="Shu S."/>
            <person name="Leebens-Mack J."/>
            <person name="Grimwood J."/>
            <person name="Schmutz J."/>
            <person name="Soltis P."/>
            <person name="Soltis D."/>
            <person name="Chen Z.-H."/>
        </authorList>
    </citation>
    <scope>NUCLEOTIDE SEQUENCE</scope>
    <source>
        <strain evidence="10">Whitten #5841</strain>
        <tissue evidence="10">Leaf</tissue>
    </source>
</reference>
<dbReference type="FunFam" id="1.20.58.1520:FF:000002">
    <property type="entry name" value="65-kDa microtubule-associated protein 6"/>
    <property type="match status" value="1"/>
</dbReference>
<feature type="region of interest" description="Disordered" evidence="9">
    <location>
        <begin position="592"/>
        <end position="611"/>
    </location>
</feature>
<feature type="compositionally biased region" description="Polar residues" evidence="9">
    <location>
        <begin position="504"/>
        <end position="518"/>
    </location>
</feature>
<proteinExistence type="inferred from homology"/>
<evidence type="ECO:0000256" key="8">
    <source>
        <dbReference type="SAM" id="Coils"/>
    </source>
</evidence>
<feature type="compositionally biased region" description="Polar residues" evidence="9">
    <location>
        <begin position="710"/>
        <end position="725"/>
    </location>
</feature>
<dbReference type="Proteomes" id="UP000825935">
    <property type="component" value="Chromosome 20"/>
</dbReference>
<dbReference type="EMBL" id="CM035425">
    <property type="protein sequence ID" value="KAH7331453.1"/>
    <property type="molecule type" value="Genomic_DNA"/>
</dbReference>
<comment type="similarity">
    <text evidence="3">Belongs to the MAP65/ASE1 family.</text>
</comment>
<feature type="region of interest" description="Disordered" evidence="9">
    <location>
        <begin position="504"/>
        <end position="541"/>
    </location>
</feature>
<feature type="coiled-coil region" evidence="8">
    <location>
        <begin position="231"/>
        <end position="258"/>
    </location>
</feature>
<evidence type="ECO:0000256" key="7">
    <source>
        <dbReference type="ARBA" id="ARBA00023242"/>
    </source>
</evidence>
<keyword evidence="8" id="KW-0175">Coiled coil</keyword>